<dbReference type="AlphaFoldDB" id="A0A7Z8K208"/>
<keyword evidence="3" id="KW-0067">ATP-binding</keyword>
<dbReference type="PANTHER" id="PTHR35526">
    <property type="entry name" value="ANTI-SIGMA-F FACTOR RSBW-RELATED"/>
    <property type="match status" value="1"/>
</dbReference>
<evidence type="ECO:0000313" key="3">
    <source>
        <dbReference type="EMBL" id="TKR24000.1"/>
    </source>
</evidence>
<dbReference type="GO" id="GO:0004674">
    <property type="term" value="F:protein serine/threonine kinase activity"/>
    <property type="evidence" value="ECO:0007669"/>
    <property type="project" value="UniProtKB-KW"/>
</dbReference>
<dbReference type="Proteomes" id="UP000308121">
    <property type="component" value="Unassembled WGS sequence"/>
</dbReference>
<comment type="caution">
    <text evidence="3">The sequence shown here is derived from an EMBL/GenBank/DDBJ whole genome shotgun (WGS) entry which is preliminary data.</text>
</comment>
<dbReference type="GO" id="GO:0005524">
    <property type="term" value="F:ATP binding"/>
    <property type="evidence" value="ECO:0007669"/>
    <property type="project" value="UniProtKB-KW"/>
</dbReference>
<dbReference type="RefSeq" id="WP_154729217.1">
    <property type="nucleotide sequence ID" value="NZ_SZYE01000049.1"/>
</dbReference>
<keyword evidence="1" id="KW-0418">Kinase</keyword>
<gene>
    <name evidence="3" type="ORF">FA014_08255</name>
</gene>
<dbReference type="Gene3D" id="3.30.565.10">
    <property type="entry name" value="Histidine kinase-like ATPase, C-terminal domain"/>
    <property type="match status" value="1"/>
</dbReference>
<dbReference type="InterPro" id="IPR003594">
    <property type="entry name" value="HATPase_dom"/>
</dbReference>
<evidence type="ECO:0000259" key="2">
    <source>
        <dbReference type="Pfam" id="PF13581"/>
    </source>
</evidence>
<dbReference type="InterPro" id="IPR036890">
    <property type="entry name" value="HATPase_C_sf"/>
</dbReference>
<keyword evidence="1" id="KW-0808">Transferase</keyword>
<dbReference type="OrthoDB" id="4251531at2"/>
<keyword evidence="3" id="KW-0547">Nucleotide-binding</keyword>
<evidence type="ECO:0000256" key="1">
    <source>
        <dbReference type="ARBA" id="ARBA00022527"/>
    </source>
</evidence>
<evidence type="ECO:0000313" key="4">
    <source>
        <dbReference type="Proteomes" id="UP000308121"/>
    </source>
</evidence>
<dbReference type="EMBL" id="SZYE01000049">
    <property type="protein sequence ID" value="TKR24000.1"/>
    <property type="molecule type" value="Genomic_DNA"/>
</dbReference>
<dbReference type="PANTHER" id="PTHR35526:SF3">
    <property type="entry name" value="ANTI-SIGMA-F FACTOR RSBW"/>
    <property type="match status" value="1"/>
</dbReference>
<protein>
    <submittedName>
        <fullName evidence="3">ATP-binding protein</fullName>
    </submittedName>
</protein>
<dbReference type="CDD" id="cd16936">
    <property type="entry name" value="HATPase_RsbW-like"/>
    <property type="match status" value="1"/>
</dbReference>
<reference evidence="3 4" key="1">
    <citation type="submission" date="2019-05" db="EMBL/GenBank/DDBJ databases">
        <title>Genome sequence of Cellulomonas hominis strain CS1.</title>
        <authorList>
            <person name="Belmont J."/>
            <person name="Maclea K.S."/>
        </authorList>
    </citation>
    <scope>NUCLEOTIDE SEQUENCE [LARGE SCALE GENOMIC DNA]</scope>
    <source>
        <strain evidence="3 4">CS1</strain>
    </source>
</reference>
<dbReference type="InterPro" id="IPR050267">
    <property type="entry name" value="Anti-sigma-factor_SerPK"/>
</dbReference>
<dbReference type="Pfam" id="PF13581">
    <property type="entry name" value="HATPase_c_2"/>
    <property type="match status" value="1"/>
</dbReference>
<sequence length="131" mass="13760">MHGTGGGEERAFPSSASSLARARAWSMERASAAGAPGEVVDAVQLAMSEAFTNALRHAPGTRTITVSVVGARRTLTYEVGDAAATVPPRRRSGREGLPGGHGLHILDAVTSAWGWRPAPDGGKVVWFTLRW</sequence>
<organism evidence="3 4">
    <name type="scientific">Cellulomonas hominis</name>
    <dbReference type="NCBI Taxonomy" id="156981"/>
    <lineage>
        <taxon>Bacteria</taxon>
        <taxon>Bacillati</taxon>
        <taxon>Actinomycetota</taxon>
        <taxon>Actinomycetes</taxon>
        <taxon>Micrococcales</taxon>
        <taxon>Cellulomonadaceae</taxon>
        <taxon>Cellulomonas</taxon>
    </lineage>
</organism>
<name>A0A7Z8K208_9CELL</name>
<accession>A0A7Z8K208</accession>
<feature type="domain" description="Histidine kinase/HSP90-like ATPase" evidence="2">
    <location>
        <begin position="12"/>
        <end position="128"/>
    </location>
</feature>
<dbReference type="SUPFAM" id="SSF55874">
    <property type="entry name" value="ATPase domain of HSP90 chaperone/DNA topoisomerase II/histidine kinase"/>
    <property type="match status" value="1"/>
</dbReference>
<keyword evidence="1" id="KW-0723">Serine/threonine-protein kinase</keyword>
<proteinExistence type="predicted"/>